<dbReference type="PROSITE" id="PS50847">
    <property type="entry name" value="GRAM_POS_ANCHORING"/>
    <property type="match status" value="1"/>
</dbReference>
<protein>
    <submittedName>
        <fullName evidence="9">5'-nucleotidase C-terminal domain-containing protein</fullName>
    </submittedName>
</protein>
<evidence type="ECO:0000256" key="4">
    <source>
        <dbReference type="ARBA" id="ARBA00023088"/>
    </source>
</evidence>
<comment type="caution">
    <text evidence="9">The sequence shown here is derived from an EMBL/GenBank/DDBJ whole genome shotgun (WGS) entry which is preliminary data.</text>
</comment>
<dbReference type="PANTHER" id="PTHR11575:SF6">
    <property type="entry name" value="2',3'-CYCLIC-NUCLEOTIDE 2'-PHOSPHODIESTERASE_3'-NUCLEOTIDASE"/>
    <property type="match status" value="1"/>
</dbReference>
<dbReference type="Pfam" id="PF02872">
    <property type="entry name" value="5_nucleotid_C"/>
    <property type="match status" value="1"/>
</dbReference>
<feature type="signal peptide" evidence="5">
    <location>
        <begin position="1"/>
        <end position="21"/>
    </location>
</feature>
<keyword evidence="7" id="KW-0472">Membrane</keyword>
<keyword evidence="7" id="KW-1133">Transmembrane helix</keyword>
<evidence type="ECO:0000256" key="2">
    <source>
        <dbReference type="ARBA" id="ARBA00022525"/>
    </source>
</evidence>
<dbReference type="EMBL" id="JBHSGF010000006">
    <property type="protein sequence ID" value="MFC4555481.1"/>
    <property type="molecule type" value="Genomic_DNA"/>
</dbReference>
<reference evidence="10" key="1">
    <citation type="journal article" date="2019" name="Int. J. Syst. Evol. Microbiol.">
        <title>The Global Catalogue of Microorganisms (GCM) 10K type strain sequencing project: providing services to taxonomists for standard genome sequencing and annotation.</title>
        <authorList>
            <consortium name="The Broad Institute Genomics Platform"/>
            <consortium name="The Broad Institute Genome Sequencing Center for Infectious Disease"/>
            <person name="Wu L."/>
            <person name="Ma J."/>
        </authorList>
    </citation>
    <scope>NUCLEOTIDE SEQUENCE [LARGE SCALE GENOMIC DNA]</scope>
    <source>
        <strain evidence="10">JCM 3369</strain>
    </source>
</reference>
<dbReference type="InterPro" id="IPR004843">
    <property type="entry name" value="Calcineurin-like_PHP"/>
</dbReference>
<evidence type="ECO:0000256" key="5">
    <source>
        <dbReference type="RuleBase" id="RU362119"/>
    </source>
</evidence>
<keyword evidence="5" id="KW-0547">Nucleotide-binding</keyword>
<feature type="compositionally biased region" description="Pro residues" evidence="6">
    <location>
        <begin position="611"/>
        <end position="622"/>
    </location>
</feature>
<evidence type="ECO:0000256" key="1">
    <source>
        <dbReference type="ARBA" id="ARBA00022512"/>
    </source>
</evidence>
<keyword evidence="3 5" id="KW-0732">Signal</keyword>
<dbReference type="Pfam" id="PF00149">
    <property type="entry name" value="Metallophos"/>
    <property type="match status" value="1"/>
</dbReference>
<feature type="chain" id="PRO_5044977459" evidence="5">
    <location>
        <begin position="22"/>
        <end position="673"/>
    </location>
</feature>
<evidence type="ECO:0000256" key="3">
    <source>
        <dbReference type="ARBA" id="ARBA00022729"/>
    </source>
</evidence>
<dbReference type="Proteomes" id="UP001595955">
    <property type="component" value="Unassembled WGS sequence"/>
</dbReference>
<keyword evidence="2" id="KW-0964">Secreted</keyword>
<feature type="region of interest" description="Disordered" evidence="6">
    <location>
        <begin position="592"/>
        <end position="646"/>
    </location>
</feature>
<dbReference type="InterPro" id="IPR029052">
    <property type="entry name" value="Metallo-depent_PP-like"/>
</dbReference>
<keyword evidence="5" id="KW-0378">Hydrolase</keyword>
<dbReference type="Gene3D" id="3.60.21.10">
    <property type="match status" value="1"/>
</dbReference>
<evidence type="ECO:0000313" key="10">
    <source>
        <dbReference type="Proteomes" id="UP001595955"/>
    </source>
</evidence>
<organism evidence="9 10">
    <name type="scientific">Georgenia faecalis</name>
    <dbReference type="NCBI Taxonomy" id="2483799"/>
    <lineage>
        <taxon>Bacteria</taxon>
        <taxon>Bacillati</taxon>
        <taxon>Actinomycetota</taxon>
        <taxon>Actinomycetes</taxon>
        <taxon>Micrococcales</taxon>
        <taxon>Bogoriellaceae</taxon>
        <taxon>Georgenia</taxon>
    </lineage>
</organism>
<sequence>MRPCRTVPFAAAGALVLTALAAPAPGAVPDDGPELTLLATTDVHGRALNWDYFAEAPYDAPEDVLGLALLSSVVADVRAEKGEESVVVLDNGDAIQGTPLTELYGLAEPITETGAEHPMATAFNLMGYDAQVVGNHEYDYGLDVLAAYEEDLTAPLLGANVLDAATGEPYHEPYTLIERTIDGEQVTVGVVGLLTPALSSFVVEEIEGQVVLADPVAAAREWVPVARAAGADVVVVLAHTGEGTVPDAGYDPSAAYEDVAANVARMVPGIDVVVAGHSHQDVPARVYENADGGRVLLTQPYYWARSMSEVTLELVPDGDGWAVDWSAGNAPSVEPHYGHEVAAADPALIAALEPAHRAAIEYVAQAYEPVAEATELMRARTARYEDTPILDFVTHVQAEVVRDALAGTASADLPILAQASPLSRTAVFPQGMVTTGHIAGLYLYPNTLTAVELTGAQVRDYLENAARYYAQVEEGAPFDPATGTNAEGIGDYNYDVLSGVHYAIDVSQPAGQRVTAFTHPDGTPVADDDRFVLALNNFRQTGAGGYPHVADAPVLYTGQDDIRDLLADWARARGVIDPDDFFVENWRVVTAPVPAPSPTDEPAVPTDPTVAPTPAPSAPGTPPATAAPSPTTTPAGGGELPATGAPGASVALMAGAALLAGAALALARRRAAS</sequence>
<gene>
    <name evidence="9" type="ORF">ACFO3F_09505</name>
</gene>
<dbReference type="InterPro" id="IPR019931">
    <property type="entry name" value="LPXTG_anchor"/>
</dbReference>
<dbReference type="NCBIfam" id="TIGR01167">
    <property type="entry name" value="LPXTG_anchor"/>
    <property type="match status" value="1"/>
</dbReference>
<dbReference type="PRINTS" id="PR01607">
    <property type="entry name" value="APYRASEFAMLY"/>
</dbReference>
<feature type="transmembrane region" description="Helical" evidence="7">
    <location>
        <begin position="648"/>
        <end position="667"/>
    </location>
</feature>
<accession>A0ABV9D9N4</accession>
<keyword evidence="4" id="KW-0572">Peptidoglycan-anchor</keyword>
<feature type="domain" description="Gram-positive cocci surface proteins LPxTG" evidence="8">
    <location>
        <begin position="640"/>
        <end position="673"/>
    </location>
</feature>
<dbReference type="PANTHER" id="PTHR11575">
    <property type="entry name" value="5'-NUCLEOTIDASE-RELATED"/>
    <property type="match status" value="1"/>
</dbReference>
<keyword evidence="10" id="KW-1185">Reference proteome</keyword>
<name>A0ABV9D9N4_9MICO</name>
<keyword evidence="1" id="KW-0134">Cell wall</keyword>
<evidence type="ECO:0000256" key="6">
    <source>
        <dbReference type="SAM" id="MobiDB-lite"/>
    </source>
</evidence>
<proteinExistence type="inferred from homology"/>
<evidence type="ECO:0000256" key="7">
    <source>
        <dbReference type="SAM" id="Phobius"/>
    </source>
</evidence>
<dbReference type="SUPFAM" id="SSF56300">
    <property type="entry name" value="Metallo-dependent phosphatases"/>
    <property type="match status" value="1"/>
</dbReference>
<dbReference type="RefSeq" id="WP_122823640.1">
    <property type="nucleotide sequence ID" value="NZ_CP033325.1"/>
</dbReference>
<dbReference type="SUPFAM" id="SSF55816">
    <property type="entry name" value="5'-nucleotidase (syn. UDP-sugar hydrolase), C-terminal domain"/>
    <property type="match status" value="1"/>
</dbReference>
<dbReference type="InterPro" id="IPR036907">
    <property type="entry name" value="5'-Nucleotdase_C_sf"/>
</dbReference>
<comment type="similarity">
    <text evidence="5">Belongs to the 5'-nucleotidase family.</text>
</comment>
<feature type="compositionally biased region" description="Low complexity" evidence="6">
    <location>
        <begin position="623"/>
        <end position="634"/>
    </location>
</feature>
<dbReference type="InterPro" id="IPR006179">
    <property type="entry name" value="5_nucleotidase/apyrase"/>
</dbReference>
<dbReference type="InterPro" id="IPR008334">
    <property type="entry name" value="5'-Nucleotdase_C"/>
</dbReference>
<keyword evidence="7" id="KW-0812">Transmembrane</keyword>
<evidence type="ECO:0000259" key="8">
    <source>
        <dbReference type="PROSITE" id="PS50847"/>
    </source>
</evidence>
<dbReference type="Gene3D" id="3.90.780.10">
    <property type="entry name" value="5'-Nucleotidase, C-terminal domain"/>
    <property type="match status" value="1"/>
</dbReference>
<evidence type="ECO:0000313" key="9">
    <source>
        <dbReference type="EMBL" id="MFC4555481.1"/>
    </source>
</evidence>